<dbReference type="RefSeq" id="WP_244726250.1">
    <property type="nucleotide sequence ID" value="NZ_CP095045.1"/>
</dbReference>
<proteinExistence type="predicted"/>
<evidence type="ECO:0000313" key="2">
    <source>
        <dbReference type="Proteomes" id="UP000831786"/>
    </source>
</evidence>
<protein>
    <submittedName>
        <fullName evidence="1">Uncharacterized protein</fullName>
    </submittedName>
</protein>
<reference evidence="1 2" key="1">
    <citation type="submission" date="2022-04" db="EMBL/GenBank/DDBJ databases">
        <title>Leucobacter sp. isolated from rhizosphere of garlic.</title>
        <authorList>
            <person name="Won M."/>
            <person name="Lee C.-M."/>
            <person name="Woen H.-Y."/>
            <person name="Kwon S.-W."/>
        </authorList>
    </citation>
    <scope>NUCLEOTIDE SEQUENCE [LARGE SCALE GENOMIC DNA]</scope>
    <source>
        <strain evidence="1 2">H21R-40</strain>
    </source>
</reference>
<accession>A0ABY4FHF4</accession>
<keyword evidence="2" id="KW-1185">Reference proteome</keyword>
<sequence length="58" mass="6095">MTKVKVVNAQSIDGREYKKGEVAEFADGRARDLVAAGKAVPVPETPKAAPISKEAKNG</sequence>
<dbReference type="Proteomes" id="UP000831786">
    <property type="component" value="Chromosome"/>
</dbReference>
<gene>
    <name evidence="1" type="ORF">MUN78_10195</name>
</gene>
<evidence type="ECO:0000313" key="1">
    <source>
        <dbReference type="EMBL" id="UOQ56074.1"/>
    </source>
</evidence>
<dbReference type="EMBL" id="CP095045">
    <property type="protein sequence ID" value="UOQ56074.1"/>
    <property type="molecule type" value="Genomic_DNA"/>
</dbReference>
<organism evidence="1 2">
    <name type="scientific">Leucobacter allii</name>
    <dbReference type="NCBI Taxonomy" id="2932247"/>
    <lineage>
        <taxon>Bacteria</taxon>
        <taxon>Bacillati</taxon>
        <taxon>Actinomycetota</taxon>
        <taxon>Actinomycetes</taxon>
        <taxon>Micrococcales</taxon>
        <taxon>Microbacteriaceae</taxon>
        <taxon>Leucobacter</taxon>
    </lineage>
</organism>
<name>A0ABY4FHF4_9MICO</name>